<proteinExistence type="predicted"/>
<sequence>MRDEEVRSRITWMEVGDKIDSDHHPVVVTIRTGEEEKIGDTTRVGRRRKDWAEKGREIFRKETENMRIGMGGVEEEMKRGLEIMREAMETQGKEEGGKWRSRWWDQECKEKKKEARKEMRKWRKGKNEGKLNILESIFERDKNIRALAHLYIDVSSATGGIMFLVMPLARVCWAHLANGVVFPKDM</sequence>
<protein>
    <submittedName>
        <fullName evidence="2">Uncharacterized protein</fullName>
    </submittedName>
</protein>
<keyword evidence="3" id="KW-1185">Reference proteome</keyword>
<dbReference type="Proteomes" id="UP000076502">
    <property type="component" value="Unassembled WGS sequence"/>
</dbReference>
<accession>A0A154PF00</accession>
<name>A0A154PF00_DUFNO</name>
<keyword evidence="1" id="KW-0812">Transmembrane</keyword>
<dbReference type="AlphaFoldDB" id="A0A154PF00"/>
<dbReference type="EMBL" id="KQ434880">
    <property type="protein sequence ID" value="KZC10014.1"/>
    <property type="molecule type" value="Genomic_DNA"/>
</dbReference>
<feature type="transmembrane region" description="Helical" evidence="1">
    <location>
        <begin position="150"/>
        <end position="176"/>
    </location>
</feature>
<keyword evidence="1" id="KW-0472">Membrane</keyword>
<evidence type="ECO:0000256" key="1">
    <source>
        <dbReference type="SAM" id="Phobius"/>
    </source>
</evidence>
<gene>
    <name evidence="2" type="ORF">WN55_01747</name>
</gene>
<evidence type="ECO:0000313" key="3">
    <source>
        <dbReference type="Proteomes" id="UP000076502"/>
    </source>
</evidence>
<evidence type="ECO:0000313" key="2">
    <source>
        <dbReference type="EMBL" id="KZC10014.1"/>
    </source>
</evidence>
<reference evidence="2 3" key="1">
    <citation type="submission" date="2015-07" db="EMBL/GenBank/DDBJ databases">
        <title>The genome of Dufourea novaeangliae.</title>
        <authorList>
            <person name="Pan H."/>
            <person name="Kapheim K."/>
        </authorList>
    </citation>
    <scope>NUCLEOTIDE SEQUENCE [LARGE SCALE GENOMIC DNA]</scope>
    <source>
        <strain evidence="2">0120121106</strain>
        <tissue evidence="2">Whole body</tissue>
    </source>
</reference>
<keyword evidence="1" id="KW-1133">Transmembrane helix</keyword>
<organism evidence="2 3">
    <name type="scientific">Dufourea novaeangliae</name>
    <name type="common">Sweat bee</name>
    <dbReference type="NCBI Taxonomy" id="178035"/>
    <lineage>
        <taxon>Eukaryota</taxon>
        <taxon>Metazoa</taxon>
        <taxon>Ecdysozoa</taxon>
        <taxon>Arthropoda</taxon>
        <taxon>Hexapoda</taxon>
        <taxon>Insecta</taxon>
        <taxon>Pterygota</taxon>
        <taxon>Neoptera</taxon>
        <taxon>Endopterygota</taxon>
        <taxon>Hymenoptera</taxon>
        <taxon>Apocrita</taxon>
        <taxon>Aculeata</taxon>
        <taxon>Apoidea</taxon>
        <taxon>Anthophila</taxon>
        <taxon>Halictidae</taxon>
        <taxon>Rophitinae</taxon>
        <taxon>Dufourea</taxon>
    </lineage>
</organism>